<comment type="PTM">
    <text evidence="7">Carboxylation is probably crucial for Mg(2+) binding and, consequently, for the gamma-phosphate positioning of ATP.</text>
</comment>
<dbReference type="SUPFAM" id="SSF53244">
    <property type="entry name" value="MurD-like peptide ligases, peptide-binding domain"/>
    <property type="match status" value="2"/>
</dbReference>
<dbReference type="NCBIfam" id="NF008896">
    <property type="entry name" value="PRK11929.1"/>
    <property type="match status" value="1"/>
</dbReference>
<dbReference type="InterPro" id="IPR005863">
    <property type="entry name" value="UDP-N-AcMur_synth"/>
</dbReference>
<keyword evidence="15" id="KW-1185">Reference proteome</keyword>
<evidence type="ECO:0000256" key="10">
    <source>
        <dbReference type="RuleBase" id="RU004136"/>
    </source>
</evidence>
<dbReference type="EMBL" id="PDNV01000002">
    <property type="protein sequence ID" value="PLC55442.1"/>
    <property type="molecule type" value="Genomic_DNA"/>
</dbReference>
<keyword evidence="8 14" id="KW-0436">Ligase</keyword>
<dbReference type="SUPFAM" id="SSF53623">
    <property type="entry name" value="MurD-like peptide ligases, catalytic domain"/>
    <property type="match status" value="2"/>
</dbReference>
<dbReference type="GO" id="GO:0005524">
    <property type="term" value="F:ATP binding"/>
    <property type="evidence" value="ECO:0007669"/>
    <property type="project" value="UniProtKB-UniRule"/>
</dbReference>
<evidence type="ECO:0000256" key="1">
    <source>
        <dbReference type="ARBA" id="ARBA00005898"/>
    </source>
</evidence>
<feature type="domain" description="Mur ligase N-terminal catalytic" evidence="11">
    <location>
        <begin position="493"/>
        <end position="537"/>
    </location>
</feature>
<dbReference type="InterPro" id="IPR036615">
    <property type="entry name" value="Mur_ligase_C_dom_sf"/>
</dbReference>
<dbReference type="PANTHER" id="PTHR23135:SF4">
    <property type="entry name" value="UDP-N-ACETYLMURAMOYL-L-ALANYL-D-GLUTAMATE--2,6-DIAMINOPIMELATE LIGASE MURE HOMOLOG, CHLOROPLASTIC"/>
    <property type="match status" value="1"/>
</dbReference>
<dbReference type="InterPro" id="IPR000713">
    <property type="entry name" value="Mur_ligase_N"/>
</dbReference>
<comment type="function">
    <text evidence="8 10">Involved in cell wall formation. Catalyzes the final step in the synthesis of UDP-N-acetylmuramoyl-pentapeptide, the precursor of murein.</text>
</comment>
<keyword evidence="8" id="KW-0963">Cytoplasm</keyword>
<comment type="similarity">
    <text evidence="1 7">Belongs to the MurCDEF family. MurE subfamily.</text>
</comment>
<keyword evidence="5 8" id="KW-0131">Cell cycle</keyword>
<comment type="subcellular location">
    <subcellularLocation>
        <location evidence="8 9">Cytoplasm</location>
    </subcellularLocation>
</comment>
<comment type="catalytic activity">
    <reaction evidence="8 10">
        <text>D-alanyl-D-alanine + UDP-N-acetyl-alpha-D-muramoyl-L-alanyl-gamma-D-glutamyl-meso-2,6-diaminopimelate + ATP = UDP-N-acetyl-alpha-D-muramoyl-L-alanyl-gamma-D-glutamyl-meso-2,6-diaminopimeloyl-D-alanyl-D-alanine + ADP + phosphate + H(+)</text>
        <dbReference type="Rhea" id="RHEA:28374"/>
        <dbReference type="ChEBI" id="CHEBI:15378"/>
        <dbReference type="ChEBI" id="CHEBI:30616"/>
        <dbReference type="ChEBI" id="CHEBI:43474"/>
        <dbReference type="ChEBI" id="CHEBI:57822"/>
        <dbReference type="ChEBI" id="CHEBI:61386"/>
        <dbReference type="ChEBI" id="CHEBI:83905"/>
        <dbReference type="ChEBI" id="CHEBI:456216"/>
        <dbReference type="EC" id="6.3.2.10"/>
    </reaction>
</comment>
<dbReference type="InterPro" id="IPR036565">
    <property type="entry name" value="Mur-like_cat_sf"/>
</dbReference>
<dbReference type="UniPathway" id="UPA00219"/>
<feature type="domain" description="Mur ligase central" evidence="13">
    <location>
        <begin position="572"/>
        <end position="762"/>
    </location>
</feature>
<dbReference type="GO" id="GO:0008766">
    <property type="term" value="F:UDP-N-acetylmuramoylalanyl-D-glutamyl-2,6-diaminopimelate-D-alanyl-D-alanine ligase activity"/>
    <property type="evidence" value="ECO:0007669"/>
    <property type="project" value="RHEA"/>
</dbReference>
<sequence>MTAQDIISWLNRHVTRTAHLGLDSRQLHAGDVFFACPGLAGDGRAYVQQAMEQGASAIVFQAGSPVPDVSVPCLEVPGLSEKLGLIAHLWYGEPSLALSVVAITGTNGKTTCVQWIASALNAEGIPCGTIGTLGVTLPSGANLGGALTTPDVLTMHRSLAVMRDGGAAVVALEASSIGVHQGRLDHVHIEIAGFTNLTHDHLDYHGTFQDYKAAKFALFDSPGLRAAVINADDPAGHELLALSPLVNMLSYSLGRTESADLQAHDIQTGAYGVVFNLLNFEGKAQLLTRLVGEHNVSNLLLVAGVLQELGWGLPQIARVLATLQCVEGRLQVVEAPAGEAAGPAPMVVVDYAHTPDALDRALAALRDLAAARGGHLICVFGCGGGRDSSKRPIMGKIAATLADRVILTNDNPRMEDPLAIIRQIASGMPQAPRIEPDRALAIMSAVWTADAADVVLLAGKGHETHQEAKGLRAPFDDREWARFAVAWKRGLTLSTDSRHIQAGQLFVAIRGDAFDGHAYLAQVMQAGAYAAIVDQKDESVVLPQFALGDTRAALIRISTAWRRLFTLPLIGVTGSNGKTTTKEMIASIFRAWLPAYASLATQGNLNNDIGVPLTLLRLNDQHRAAVVELGMNHPGEIAVLSGMAQPTVALVNNAQREHQEFMHTVEAVAKENGAVIEALPRDGAAVFPGDDQYTALWTALAGERKIVDFGFDSQFAVYADQIHAESTRTLCRLHTPAGNADLALGAPGLHNLRNALAAAACACAAGAGVTDIVKGLEAFNPVSGRMQPRQLAGGFQLIDDTYNANPDSVRAAIDVLAQLPGKTVLVLGDMAEVGADSTAMHAEVGAYAMEKGIGVLLAFGPACAHAAHAFGPAARAFENIDELNHHLMTLLPAHILVKGSRSTRMERVVRALEKQLMNQHEETRHAT</sequence>
<keyword evidence="8" id="KW-0547">Nucleotide-binding</keyword>
<feature type="domain" description="Mur ligase C-terminal" evidence="12">
    <location>
        <begin position="328"/>
        <end position="461"/>
    </location>
</feature>
<keyword evidence="7" id="KW-0460">Magnesium</keyword>
<dbReference type="Gene3D" id="3.40.1190.10">
    <property type="entry name" value="Mur-like, catalytic domain"/>
    <property type="match status" value="2"/>
</dbReference>
<comment type="pathway">
    <text evidence="8 9">Cell wall biogenesis; peptidoglycan biosynthesis.</text>
</comment>
<dbReference type="GO" id="GO:0008765">
    <property type="term" value="F:UDP-N-acetylmuramoylalanyl-D-glutamate-2,6-diaminopimelate ligase activity"/>
    <property type="evidence" value="ECO:0007669"/>
    <property type="project" value="UniProtKB-UniRule"/>
</dbReference>
<evidence type="ECO:0000313" key="14">
    <source>
        <dbReference type="EMBL" id="PLC55442.1"/>
    </source>
</evidence>
<feature type="domain" description="Mur ligase central" evidence="13">
    <location>
        <begin position="103"/>
        <end position="305"/>
    </location>
</feature>
<feature type="domain" description="Mur ligase C-terminal" evidence="12">
    <location>
        <begin position="784"/>
        <end position="901"/>
    </location>
</feature>
<comment type="caution">
    <text evidence="14">The sequence shown here is derived from an EMBL/GenBank/DDBJ whole genome shotgun (WGS) entry which is preliminary data.</text>
</comment>
<evidence type="ECO:0000259" key="13">
    <source>
        <dbReference type="Pfam" id="PF08245"/>
    </source>
</evidence>
<evidence type="ECO:0000256" key="7">
    <source>
        <dbReference type="HAMAP-Rule" id="MF_00208"/>
    </source>
</evidence>
<evidence type="ECO:0000256" key="5">
    <source>
        <dbReference type="ARBA" id="ARBA00023306"/>
    </source>
</evidence>
<feature type="binding site" evidence="7">
    <location>
        <position position="181"/>
    </location>
    <ligand>
        <name>UDP-N-acetyl-alpha-D-muramoyl-L-alanyl-D-glutamate</name>
        <dbReference type="ChEBI" id="CHEBI:83900"/>
    </ligand>
</feature>
<evidence type="ECO:0000256" key="8">
    <source>
        <dbReference type="HAMAP-Rule" id="MF_02019"/>
    </source>
</evidence>
<evidence type="ECO:0000256" key="4">
    <source>
        <dbReference type="ARBA" id="ARBA00022984"/>
    </source>
</evidence>
<reference evidence="14 15" key="1">
    <citation type="submission" date="2017-10" db="EMBL/GenBank/DDBJ databases">
        <title>Two draft genome sequences of Pusillimonas sp. strains isolated from a nitrate- and radionuclide-contaminated groundwater in Russia.</title>
        <authorList>
            <person name="Grouzdev D.S."/>
            <person name="Tourova T.P."/>
            <person name="Goeva M.A."/>
            <person name="Babich T.L."/>
            <person name="Sokolova D.S."/>
            <person name="Abdullin R."/>
            <person name="Poltaraus A.B."/>
            <person name="Toshchakov S.V."/>
            <person name="Nazina T.N."/>
        </authorList>
    </citation>
    <scope>NUCLEOTIDE SEQUENCE [LARGE SCALE GENOMIC DNA]</scope>
    <source>
        <strain evidence="14 15">JR1/69-2-13</strain>
    </source>
</reference>
<dbReference type="Pfam" id="PF08245">
    <property type="entry name" value="Mur_ligase_M"/>
    <property type="match status" value="2"/>
</dbReference>
<feature type="binding site" evidence="7">
    <location>
        <position position="463"/>
    </location>
    <ligand>
        <name>meso-2,6-diaminopimelate</name>
        <dbReference type="ChEBI" id="CHEBI:57791"/>
    </ligand>
</feature>
<dbReference type="GO" id="GO:0071555">
    <property type="term" value="P:cell wall organization"/>
    <property type="evidence" value="ECO:0007669"/>
    <property type="project" value="UniProtKB-KW"/>
</dbReference>
<keyword evidence="2 8" id="KW-0132">Cell division</keyword>
<feature type="binding site" evidence="7">
    <location>
        <position position="183"/>
    </location>
    <ligand>
        <name>UDP-N-acetyl-alpha-D-muramoyl-L-alanyl-D-glutamate</name>
        <dbReference type="ChEBI" id="CHEBI:83900"/>
    </ligand>
</feature>
<dbReference type="SUPFAM" id="SSF63418">
    <property type="entry name" value="MurE/MurF N-terminal domain"/>
    <property type="match status" value="2"/>
</dbReference>
<feature type="binding site" evidence="7">
    <location>
        <position position="175"/>
    </location>
    <ligand>
        <name>UDP-N-acetyl-alpha-D-muramoyl-L-alanyl-D-glutamate</name>
        <dbReference type="ChEBI" id="CHEBI:83900"/>
    </ligand>
</feature>
<dbReference type="GO" id="GO:0000287">
    <property type="term" value="F:magnesium ion binding"/>
    <property type="evidence" value="ECO:0007669"/>
    <property type="project" value="UniProtKB-UniRule"/>
</dbReference>
<dbReference type="GO" id="GO:0008360">
    <property type="term" value="P:regulation of cell shape"/>
    <property type="evidence" value="ECO:0007669"/>
    <property type="project" value="UniProtKB-KW"/>
</dbReference>
<feature type="modified residue" description="N6-carboxylysine" evidence="7">
    <location>
        <position position="215"/>
    </location>
</feature>
<evidence type="ECO:0000259" key="11">
    <source>
        <dbReference type="Pfam" id="PF01225"/>
    </source>
</evidence>
<dbReference type="RefSeq" id="WP_102068769.1">
    <property type="nucleotide sequence ID" value="NZ_PDNV01000002.1"/>
</dbReference>
<dbReference type="NCBIfam" id="TIGR01143">
    <property type="entry name" value="murF"/>
    <property type="match status" value="1"/>
</dbReference>
<keyword evidence="8" id="KW-0067">ATP-binding</keyword>
<proteinExistence type="inferred from homology"/>
<dbReference type="PANTHER" id="PTHR23135">
    <property type="entry name" value="MUR LIGASE FAMILY MEMBER"/>
    <property type="match status" value="1"/>
</dbReference>
<feature type="binding site" evidence="7">
    <location>
        <position position="24"/>
    </location>
    <ligand>
        <name>UDP-N-acetyl-alpha-D-muramoyl-L-alanyl-D-glutamate</name>
        <dbReference type="ChEBI" id="CHEBI:83900"/>
    </ligand>
</feature>
<dbReference type="AlphaFoldDB" id="A0A2N4UK91"/>
<gene>
    <name evidence="7" type="primary">murE</name>
    <name evidence="8" type="synonym">murF</name>
    <name evidence="14" type="ORF">CR155_04405</name>
</gene>
<organism evidence="14 15">
    <name type="scientific">Pollutimonas nitritireducens</name>
    <dbReference type="NCBI Taxonomy" id="2045209"/>
    <lineage>
        <taxon>Bacteria</taxon>
        <taxon>Pseudomonadati</taxon>
        <taxon>Pseudomonadota</taxon>
        <taxon>Betaproteobacteria</taxon>
        <taxon>Burkholderiales</taxon>
        <taxon>Alcaligenaceae</taxon>
        <taxon>Pollutimonas</taxon>
    </lineage>
</organism>
<dbReference type="GO" id="GO:0005737">
    <property type="term" value="C:cytoplasm"/>
    <property type="evidence" value="ECO:0007669"/>
    <property type="project" value="UniProtKB-SubCell"/>
</dbReference>
<evidence type="ECO:0000259" key="12">
    <source>
        <dbReference type="Pfam" id="PF02875"/>
    </source>
</evidence>
<feature type="binding site" evidence="7">
    <location>
        <begin position="105"/>
        <end position="111"/>
    </location>
    <ligand>
        <name>ATP</name>
        <dbReference type="ChEBI" id="CHEBI:30616"/>
    </ligand>
</feature>
<dbReference type="EC" id="6.3.2.13" evidence="7"/>
<dbReference type="Proteomes" id="UP000234328">
    <property type="component" value="Unassembled WGS sequence"/>
</dbReference>
<evidence type="ECO:0000256" key="2">
    <source>
        <dbReference type="ARBA" id="ARBA00022618"/>
    </source>
</evidence>
<comment type="cofactor">
    <cofactor evidence="7">
        <name>Mg(2+)</name>
        <dbReference type="ChEBI" id="CHEBI:18420"/>
    </cofactor>
</comment>
<keyword evidence="3 8" id="KW-0133">Cell shape</keyword>
<dbReference type="InterPro" id="IPR004101">
    <property type="entry name" value="Mur_ligase_C"/>
</dbReference>
<feature type="binding site" evidence="7">
    <location>
        <begin position="148"/>
        <end position="149"/>
    </location>
    <ligand>
        <name>UDP-N-acetyl-alpha-D-muramoyl-L-alanyl-D-glutamate</name>
        <dbReference type="ChEBI" id="CHEBI:83900"/>
    </ligand>
</feature>
<feature type="domain" description="Mur ligase N-terminal catalytic" evidence="11">
    <location>
        <begin position="19"/>
        <end position="88"/>
    </location>
</feature>
<feature type="binding site" evidence="8">
    <location>
        <begin position="574"/>
        <end position="580"/>
    </location>
    <ligand>
        <name>ATP</name>
        <dbReference type="ChEBI" id="CHEBI:30616"/>
    </ligand>
</feature>
<dbReference type="GO" id="GO:0051301">
    <property type="term" value="P:cell division"/>
    <property type="evidence" value="ECO:0007669"/>
    <property type="project" value="UniProtKB-KW"/>
</dbReference>
<dbReference type="InterPro" id="IPR005761">
    <property type="entry name" value="UDP-N-AcMur-Glu-dNH2Pim_ligase"/>
</dbReference>
<dbReference type="GO" id="GO:0047480">
    <property type="term" value="F:UDP-N-acetylmuramoyl-tripeptide-D-alanyl-D-alanine ligase activity"/>
    <property type="evidence" value="ECO:0007669"/>
    <property type="project" value="UniProtKB-UniRule"/>
</dbReference>
<dbReference type="InterPro" id="IPR035911">
    <property type="entry name" value="MurE/MurF_N"/>
</dbReference>
<dbReference type="HAMAP" id="MF_02019">
    <property type="entry name" value="MurF"/>
    <property type="match status" value="1"/>
</dbReference>
<feature type="binding site" evidence="7">
    <location>
        <position position="459"/>
    </location>
    <ligand>
        <name>meso-2,6-diaminopimelate</name>
        <dbReference type="ChEBI" id="CHEBI:57791"/>
    </ligand>
</feature>
<comment type="function">
    <text evidence="7">Catalyzes the addition of meso-diaminopimelic acid to the nucleotide precursor UDP-N-acetylmuramoyl-L-alanyl-D-glutamate (UMAG) in the biosynthesis of bacterial cell-wall peptidoglycan.</text>
</comment>
<keyword evidence="6 8" id="KW-0961">Cell wall biogenesis/degradation</keyword>
<evidence type="ECO:0000256" key="6">
    <source>
        <dbReference type="ARBA" id="ARBA00023316"/>
    </source>
</evidence>
<keyword evidence="4 8" id="KW-0573">Peptidoglycan synthesis</keyword>
<feature type="short sequence motif" description="Meso-diaminopimelate recognition motif" evidence="7">
    <location>
        <begin position="410"/>
        <end position="413"/>
    </location>
</feature>
<dbReference type="EC" id="6.3.2.10" evidence="8"/>
<comment type="similarity">
    <text evidence="8">Belongs to the MurCDEF family. MurF subfamily.</text>
</comment>
<dbReference type="HAMAP" id="MF_00208">
    <property type="entry name" value="MurE"/>
    <property type="match status" value="1"/>
</dbReference>
<accession>A0A2N4UK91</accession>
<dbReference type="GO" id="GO:0009252">
    <property type="term" value="P:peptidoglycan biosynthetic process"/>
    <property type="evidence" value="ECO:0007669"/>
    <property type="project" value="UniProtKB-UniRule"/>
</dbReference>
<dbReference type="InterPro" id="IPR013221">
    <property type="entry name" value="Mur_ligase_cen"/>
</dbReference>
<dbReference type="OrthoDB" id="9800958at2"/>
<evidence type="ECO:0000256" key="9">
    <source>
        <dbReference type="RuleBase" id="RU004135"/>
    </source>
</evidence>
<dbReference type="Pfam" id="PF01225">
    <property type="entry name" value="Mur_ligase"/>
    <property type="match status" value="2"/>
</dbReference>
<name>A0A2N4UK91_9BURK</name>
<dbReference type="Gene3D" id="3.40.1390.10">
    <property type="entry name" value="MurE/MurF, N-terminal domain"/>
    <property type="match status" value="2"/>
</dbReference>
<comment type="caution">
    <text evidence="7">Lacks conserved residue(s) required for the propagation of feature annotation.</text>
</comment>
<dbReference type="Gene3D" id="3.90.190.20">
    <property type="entry name" value="Mur ligase, C-terminal domain"/>
    <property type="match status" value="2"/>
</dbReference>
<feature type="binding site" evidence="7">
    <location>
        <position position="22"/>
    </location>
    <ligand>
        <name>UDP-N-acetyl-alpha-D-muramoyl-L-alanyl-D-glutamate</name>
        <dbReference type="ChEBI" id="CHEBI:83900"/>
    </ligand>
</feature>
<dbReference type="NCBIfam" id="TIGR01085">
    <property type="entry name" value="murE"/>
    <property type="match status" value="1"/>
</dbReference>
<evidence type="ECO:0000313" key="15">
    <source>
        <dbReference type="Proteomes" id="UP000234328"/>
    </source>
</evidence>
<evidence type="ECO:0000256" key="3">
    <source>
        <dbReference type="ARBA" id="ARBA00022960"/>
    </source>
</evidence>
<feature type="binding site" evidence="7">
    <location>
        <begin position="410"/>
        <end position="413"/>
    </location>
    <ligand>
        <name>meso-2,6-diaminopimelate</name>
        <dbReference type="ChEBI" id="CHEBI:57791"/>
    </ligand>
</feature>
<feature type="binding site" evidence="7">
    <location>
        <position position="386"/>
    </location>
    <ligand>
        <name>meso-2,6-diaminopimelate</name>
        <dbReference type="ChEBI" id="CHEBI:57791"/>
    </ligand>
</feature>
<dbReference type="NCBIfam" id="NF001126">
    <property type="entry name" value="PRK00139.1-4"/>
    <property type="match status" value="1"/>
</dbReference>
<dbReference type="Pfam" id="PF02875">
    <property type="entry name" value="Mur_ligase_C"/>
    <property type="match status" value="2"/>
</dbReference>
<comment type="catalytic activity">
    <reaction evidence="7">
        <text>UDP-N-acetyl-alpha-D-muramoyl-L-alanyl-D-glutamate + meso-2,6-diaminopimelate + ATP = UDP-N-acetyl-alpha-D-muramoyl-L-alanyl-gamma-D-glutamyl-meso-2,6-diaminopimelate + ADP + phosphate + H(+)</text>
        <dbReference type="Rhea" id="RHEA:23676"/>
        <dbReference type="ChEBI" id="CHEBI:15378"/>
        <dbReference type="ChEBI" id="CHEBI:30616"/>
        <dbReference type="ChEBI" id="CHEBI:43474"/>
        <dbReference type="ChEBI" id="CHEBI:57791"/>
        <dbReference type="ChEBI" id="CHEBI:83900"/>
        <dbReference type="ChEBI" id="CHEBI:83905"/>
        <dbReference type="ChEBI" id="CHEBI:456216"/>
        <dbReference type="EC" id="6.3.2.13"/>
    </reaction>
</comment>
<protein>
    <recommendedName>
        <fullName evidence="7 8">Multifunctional fusion protein</fullName>
    </recommendedName>
    <domain>
        <recommendedName>
            <fullName evidence="7">UDP-N-acetylmuramoyl-L-alanyl-D-glutamate--2,6-diaminopimelate ligase</fullName>
            <ecNumber evidence="7">6.3.2.13</ecNumber>
        </recommendedName>
        <alternativeName>
            <fullName evidence="7">Meso-A2pm-adding enzyme</fullName>
        </alternativeName>
        <alternativeName>
            <fullName evidence="7">Meso-diaminopimelate-adding enzyme</fullName>
        </alternativeName>
        <alternativeName>
            <fullName evidence="7">UDP-MurNAc-L-Ala-D-Glu:meso-diaminopimelate ligase</fullName>
        </alternativeName>
        <alternativeName>
            <fullName evidence="7">UDP-MurNAc-tripeptide synthetase</fullName>
        </alternativeName>
        <alternativeName>
            <fullName evidence="7">UDP-N-acetylmuramyl-tripeptide synthetase</fullName>
        </alternativeName>
    </domain>
    <domain>
        <recommendedName>
            <fullName evidence="8">UDP-N-acetylmuramoyl-tripeptide--D-alanyl-D-alanine ligase</fullName>
            <ecNumber evidence="8">6.3.2.10</ecNumber>
        </recommendedName>
        <alternativeName>
            <fullName evidence="8">D-alanyl-D-alanine-adding enzyme</fullName>
        </alternativeName>
    </domain>
</protein>